<evidence type="ECO:0000256" key="5">
    <source>
        <dbReference type="SAM" id="SignalP"/>
    </source>
</evidence>
<protein>
    <submittedName>
        <fullName evidence="6">Cathelicidin-B1-like</fullName>
    </submittedName>
</protein>
<dbReference type="SUPFAM" id="SSF54403">
    <property type="entry name" value="Cystatin/monellin"/>
    <property type="match status" value="1"/>
</dbReference>
<dbReference type="AlphaFoldDB" id="A0ABC9WIJ5"/>
<dbReference type="Gene3D" id="3.10.450.10">
    <property type="match status" value="1"/>
</dbReference>
<keyword evidence="5" id="KW-0732">Signal</keyword>
<accession>A0ABC9WIJ5</accession>
<evidence type="ECO:0000256" key="3">
    <source>
        <dbReference type="ARBA" id="ARBA00022525"/>
    </source>
</evidence>
<evidence type="ECO:0000313" key="7">
    <source>
        <dbReference type="Proteomes" id="UP001623348"/>
    </source>
</evidence>
<name>A0ABC9WIJ5_GRUJA</name>
<keyword evidence="3" id="KW-0964">Secreted</keyword>
<keyword evidence="7" id="KW-1185">Reference proteome</keyword>
<gene>
    <name evidence="6" type="ORF">GRJ2_000975800</name>
</gene>
<proteinExistence type="inferred from homology"/>
<dbReference type="Proteomes" id="UP001623348">
    <property type="component" value="Unassembled WGS sequence"/>
</dbReference>
<dbReference type="EMBL" id="BAAFJT010000002">
    <property type="protein sequence ID" value="GAB0185105.1"/>
    <property type="molecule type" value="Genomic_DNA"/>
</dbReference>
<dbReference type="PANTHER" id="PTHR10206:SF0">
    <property type="entry name" value="CATHELICIDIN B1-RELATED"/>
    <property type="match status" value="1"/>
</dbReference>
<sequence>MRLCRAVPVLPPLLLLLGLTGATTPGPDGSTPGLVGSVSPSAPGLWAVSYGDVVSAAVELLNARAVSLYVLRLREAQPRPGWAEDLRQRQELSFTVEETLCRAPGSATAACKIRWLGAVSLCRGSVFLEQQQPTVELSCEKVPATLSRIRTPWLAGFFARIKGHFRGFFQCGKIWIRDKLNLKKPKP</sequence>
<evidence type="ECO:0000256" key="2">
    <source>
        <dbReference type="ARBA" id="ARBA00005320"/>
    </source>
</evidence>
<comment type="caution">
    <text evidence="6">The sequence shown here is derived from an EMBL/GenBank/DDBJ whole genome shotgun (WGS) entry which is preliminary data.</text>
</comment>
<dbReference type="InterPro" id="IPR001894">
    <property type="entry name" value="Cathelicidin-like"/>
</dbReference>
<comment type="similarity">
    <text evidence="2">Belongs to the cathelicidin family.</text>
</comment>
<keyword evidence="4" id="KW-1015">Disulfide bond</keyword>
<dbReference type="InterPro" id="IPR046350">
    <property type="entry name" value="Cystatin_sf"/>
</dbReference>
<comment type="subcellular location">
    <subcellularLocation>
        <location evidence="1">Secreted</location>
    </subcellularLocation>
</comment>
<evidence type="ECO:0000256" key="4">
    <source>
        <dbReference type="ARBA" id="ARBA00023157"/>
    </source>
</evidence>
<evidence type="ECO:0000313" key="6">
    <source>
        <dbReference type="EMBL" id="GAB0185105.1"/>
    </source>
</evidence>
<reference evidence="6 7" key="1">
    <citation type="submission" date="2024-06" db="EMBL/GenBank/DDBJ databases">
        <title>The draft genome of Grus japonensis, version 3.</title>
        <authorList>
            <person name="Nabeshima K."/>
            <person name="Suzuki S."/>
            <person name="Onuma M."/>
        </authorList>
    </citation>
    <scope>NUCLEOTIDE SEQUENCE [LARGE SCALE GENOMIC DNA]</scope>
    <source>
        <strain evidence="6 7">451A</strain>
    </source>
</reference>
<evidence type="ECO:0000256" key="1">
    <source>
        <dbReference type="ARBA" id="ARBA00004613"/>
    </source>
</evidence>
<feature type="chain" id="PRO_5044864841" evidence="5">
    <location>
        <begin position="23"/>
        <end position="187"/>
    </location>
</feature>
<dbReference type="Pfam" id="PF00666">
    <property type="entry name" value="Cathelicidins"/>
    <property type="match status" value="1"/>
</dbReference>
<organism evidence="6 7">
    <name type="scientific">Grus japonensis</name>
    <name type="common">Japanese crane</name>
    <name type="synonym">Red-crowned crane</name>
    <dbReference type="NCBI Taxonomy" id="30415"/>
    <lineage>
        <taxon>Eukaryota</taxon>
        <taxon>Metazoa</taxon>
        <taxon>Chordata</taxon>
        <taxon>Craniata</taxon>
        <taxon>Vertebrata</taxon>
        <taxon>Euteleostomi</taxon>
        <taxon>Archelosauria</taxon>
        <taxon>Archosauria</taxon>
        <taxon>Dinosauria</taxon>
        <taxon>Saurischia</taxon>
        <taxon>Theropoda</taxon>
        <taxon>Coelurosauria</taxon>
        <taxon>Aves</taxon>
        <taxon>Neognathae</taxon>
        <taxon>Neoaves</taxon>
        <taxon>Gruiformes</taxon>
        <taxon>Gruidae</taxon>
        <taxon>Grus</taxon>
    </lineage>
</organism>
<dbReference type="GO" id="GO:0005576">
    <property type="term" value="C:extracellular region"/>
    <property type="evidence" value="ECO:0007669"/>
    <property type="project" value="UniProtKB-SubCell"/>
</dbReference>
<dbReference type="PANTHER" id="PTHR10206">
    <property type="entry name" value="CATHELICIDIN"/>
    <property type="match status" value="1"/>
</dbReference>
<feature type="signal peptide" evidence="5">
    <location>
        <begin position="1"/>
        <end position="22"/>
    </location>
</feature>